<dbReference type="EMBL" id="CP076607">
    <property type="protein sequence ID" value="QWU14394.1"/>
    <property type="molecule type" value="Genomic_DNA"/>
</dbReference>
<evidence type="ECO:0000313" key="2">
    <source>
        <dbReference type="Proteomes" id="UP000683429"/>
    </source>
</evidence>
<evidence type="ECO:0000313" key="1">
    <source>
        <dbReference type="EMBL" id="QWU14394.1"/>
    </source>
</evidence>
<name>A0ABX8H870_9BACL</name>
<dbReference type="Proteomes" id="UP000683429">
    <property type="component" value="Chromosome"/>
</dbReference>
<keyword evidence="2" id="KW-1185">Reference proteome</keyword>
<gene>
    <name evidence="1" type="ORF">KP014_21030</name>
</gene>
<dbReference type="RefSeq" id="WP_036588416.1">
    <property type="nucleotide sequence ID" value="NZ_CP076607.1"/>
</dbReference>
<proteinExistence type="predicted"/>
<accession>A0ABX8H870</accession>
<reference evidence="1 2" key="1">
    <citation type="submission" date="2021-06" db="EMBL/GenBank/DDBJ databases">
        <title>Whole genome sequence of Paenibacillus sophorae DSM23020 for comparative genomics.</title>
        <authorList>
            <person name="Kim M.-J."/>
            <person name="Lee G."/>
            <person name="Shin J.-H."/>
        </authorList>
    </citation>
    <scope>NUCLEOTIDE SEQUENCE [LARGE SCALE GENOMIC DNA]</scope>
    <source>
        <strain evidence="1 2">DSM 23020</strain>
    </source>
</reference>
<organism evidence="1 2">
    <name type="scientific">Paenibacillus sophorae</name>
    <dbReference type="NCBI Taxonomy" id="1333845"/>
    <lineage>
        <taxon>Bacteria</taxon>
        <taxon>Bacillati</taxon>
        <taxon>Bacillota</taxon>
        <taxon>Bacilli</taxon>
        <taxon>Bacillales</taxon>
        <taxon>Paenibacillaceae</taxon>
        <taxon>Paenibacillus</taxon>
    </lineage>
</organism>
<protein>
    <submittedName>
        <fullName evidence="1">Uncharacterized protein</fullName>
    </submittedName>
</protein>
<sequence length="99" mass="11668">MSSSLRRPQRPQRQLNTKSHATITKLYYQAESGYYIAETNRDKQGGFWTLDVVRVATKKENKTLTKQLKQQYINKKVHIIYVGDEQTDEEIEIIDSYIE</sequence>